<gene>
    <name evidence="4" type="ORF">BT63DRAFT_29545</name>
</gene>
<comment type="similarity">
    <text evidence="1">Belongs to the SPT2 family.</text>
</comment>
<keyword evidence="2" id="KW-0175">Coiled coil</keyword>
<dbReference type="Pfam" id="PF08243">
    <property type="entry name" value="SPT2"/>
    <property type="match status" value="1"/>
</dbReference>
<feature type="compositionally biased region" description="Basic and acidic residues" evidence="3">
    <location>
        <begin position="170"/>
        <end position="180"/>
    </location>
</feature>
<dbReference type="SMART" id="SM00784">
    <property type="entry name" value="SPT2"/>
    <property type="match status" value="1"/>
</dbReference>
<dbReference type="Proteomes" id="UP000799302">
    <property type="component" value="Unassembled WGS sequence"/>
</dbReference>
<feature type="compositionally biased region" description="Polar residues" evidence="3">
    <location>
        <begin position="232"/>
        <end position="246"/>
    </location>
</feature>
<feature type="compositionally biased region" description="Polar residues" evidence="3">
    <location>
        <begin position="151"/>
        <end position="169"/>
    </location>
</feature>
<keyword evidence="5" id="KW-1185">Reference proteome</keyword>
<dbReference type="AlphaFoldDB" id="A0A6A6US79"/>
<reference evidence="4" key="1">
    <citation type="journal article" date="2020" name="Stud. Mycol.">
        <title>101 Dothideomycetes genomes: a test case for predicting lifestyles and emergence of pathogens.</title>
        <authorList>
            <person name="Haridas S."/>
            <person name="Albert R."/>
            <person name="Binder M."/>
            <person name="Bloem J."/>
            <person name="Labutti K."/>
            <person name="Salamov A."/>
            <person name="Andreopoulos B."/>
            <person name="Baker S."/>
            <person name="Barry K."/>
            <person name="Bills G."/>
            <person name="Bluhm B."/>
            <person name="Cannon C."/>
            <person name="Castanera R."/>
            <person name="Culley D."/>
            <person name="Daum C."/>
            <person name="Ezra D."/>
            <person name="Gonzalez J."/>
            <person name="Henrissat B."/>
            <person name="Kuo A."/>
            <person name="Liang C."/>
            <person name="Lipzen A."/>
            <person name="Lutzoni F."/>
            <person name="Magnuson J."/>
            <person name="Mondo S."/>
            <person name="Nolan M."/>
            <person name="Ohm R."/>
            <person name="Pangilinan J."/>
            <person name="Park H.-J."/>
            <person name="Ramirez L."/>
            <person name="Alfaro M."/>
            <person name="Sun H."/>
            <person name="Tritt A."/>
            <person name="Yoshinaga Y."/>
            <person name="Zwiers L.-H."/>
            <person name="Turgeon B."/>
            <person name="Goodwin S."/>
            <person name="Spatafora J."/>
            <person name="Crous P."/>
            <person name="Grigoriev I."/>
        </authorList>
    </citation>
    <scope>NUCLEOTIDE SEQUENCE</scope>
    <source>
        <strain evidence="4">CBS 115976</strain>
    </source>
</reference>
<feature type="compositionally biased region" description="Basic and acidic residues" evidence="3">
    <location>
        <begin position="202"/>
        <end position="223"/>
    </location>
</feature>
<dbReference type="EMBL" id="MU004230">
    <property type="protein sequence ID" value="KAF2675145.1"/>
    <property type="molecule type" value="Genomic_DNA"/>
</dbReference>
<feature type="compositionally biased region" description="Basic and acidic residues" evidence="3">
    <location>
        <begin position="252"/>
        <end position="264"/>
    </location>
</feature>
<evidence type="ECO:0000313" key="4">
    <source>
        <dbReference type="EMBL" id="KAF2675145.1"/>
    </source>
</evidence>
<evidence type="ECO:0000313" key="5">
    <source>
        <dbReference type="Proteomes" id="UP000799302"/>
    </source>
</evidence>
<evidence type="ECO:0000256" key="2">
    <source>
        <dbReference type="ARBA" id="ARBA00023054"/>
    </source>
</evidence>
<protein>
    <recommendedName>
        <fullName evidence="6">SPT2-domain-containing protein</fullName>
    </recommendedName>
</protein>
<organism evidence="4 5">
    <name type="scientific">Microthyrium microscopicum</name>
    <dbReference type="NCBI Taxonomy" id="703497"/>
    <lineage>
        <taxon>Eukaryota</taxon>
        <taxon>Fungi</taxon>
        <taxon>Dikarya</taxon>
        <taxon>Ascomycota</taxon>
        <taxon>Pezizomycotina</taxon>
        <taxon>Dothideomycetes</taxon>
        <taxon>Dothideomycetes incertae sedis</taxon>
        <taxon>Microthyriales</taxon>
        <taxon>Microthyriaceae</taxon>
        <taxon>Microthyrium</taxon>
    </lineage>
</organism>
<feature type="compositionally biased region" description="Polar residues" evidence="3">
    <location>
        <begin position="42"/>
        <end position="53"/>
    </location>
</feature>
<name>A0A6A6US79_9PEZI</name>
<dbReference type="InterPro" id="IPR013256">
    <property type="entry name" value="Chromatin_SPT2"/>
</dbReference>
<evidence type="ECO:0000256" key="3">
    <source>
        <dbReference type="SAM" id="MobiDB-lite"/>
    </source>
</evidence>
<evidence type="ECO:0008006" key="6">
    <source>
        <dbReference type="Google" id="ProtNLM"/>
    </source>
</evidence>
<feature type="compositionally biased region" description="Basic and acidic residues" evidence="3">
    <location>
        <begin position="286"/>
        <end position="304"/>
    </location>
</feature>
<accession>A0A6A6US79</accession>
<feature type="compositionally biased region" description="Low complexity" evidence="3">
    <location>
        <begin position="115"/>
        <end position="138"/>
    </location>
</feature>
<feature type="compositionally biased region" description="Acidic residues" evidence="3">
    <location>
        <begin position="265"/>
        <end position="278"/>
    </location>
</feature>
<sequence>MVNRFEFFNSLLASAGGDVPPAPLPRLPRPTARETKRAVTHQPDNNIPAASTSAKRKAEDDLPDNANKSARTESMPASDQLKPPSRPVSAPLPASGPSKPPPKIDAPLKKALTHAATMKASASAKPTTSTTPSAPPAKGSFAEQMARAKALQNSKLGQGPKITNKSAPNKTKETIKELRRNKVLGRKGAAPPSKARIASRSGSEEVRTNKKGKVEEKPKRKPVEVAYKGTMKPSTHQSSYKGTANLKSAPARRPERLPSRYERYESEDEEDYESDGSSDMEAGAWDLEREEKEALRAARAEDAAALREEERLKREKLQRKQSFARR</sequence>
<evidence type="ECO:0000256" key="1">
    <source>
        <dbReference type="ARBA" id="ARBA00006461"/>
    </source>
</evidence>
<feature type="region of interest" description="Disordered" evidence="3">
    <location>
        <begin position="13"/>
        <end position="304"/>
    </location>
</feature>
<proteinExistence type="inferred from homology"/>